<evidence type="ECO:0000313" key="3">
    <source>
        <dbReference type="EMBL" id="KDP38067.1"/>
    </source>
</evidence>
<dbReference type="OrthoDB" id="829021at2759"/>
<name>A0A067KPJ4_JATCU</name>
<keyword evidence="4" id="KW-1185">Reference proteome</keyword>
<dbReference type="EMBL" id="KK914370">
    <property type="protein sequence ID" value="KDP38067.1"/>
    <property type="molecule type" value="Genomic_DNA"/>
</dbReference>
<dbReference type="PANTHER" id="PTHR34545:SF7">
    <property type="entry name" value="CLAVATA3_ESR (CLE)-RELATED PROTEIN 16"/>
    <property type="match status" value="1"/>
</dbReference>
<accession>A0A067KPJ4</accession>
<sequence>MTVHKGGIVSSSSRNGGPGRVRAAIVVFLLWVILVAAQLGFFYAVHEETGKLVIIKSLPRKLKLLEIQSKTTSFHVPSPNPVVKSSSSLSTKDADGDLTYENDKRIIHTGPNPLHN</sequence>
<evidence type="ECO:0000256" key="2">
    <source>
        <dbReference type="SAM" id="Phobius"/>
    </source>
</evidence>
<dbReference type="GO" id="GO:0048731">
    <property type="term" value="P:system development"/>
    <property type="evidence" value="ECO:0007669"/>
    <property type="project" value="InterPro"/>
</dbReference>
<keyword evidence="2" id="KW-0812">Transmembrane</keyword>
<feature type="region of interest" description="Disordered" evidence="1">
    <location>
        <begin position="75"/>
        <end position="116"/>
    </location>
</feature>
<dbReference type="Proteomes" id="UP000027138">
    <property type="component" value="Unassembled WGS sequence"/>
</dbReference>
<protein>
    <submittedName>
        <fullName evidence="3">Uncharacterized protein</fullName>
    </submittedName>
</protein>
<feature type="transmembrane region" description="Helical" evidence="2">
    <location>
        <begin position="21"/>
        <end position="45"/>
    </location>
</feature>
<proteinExistence type="predicted"/>
<dbReference type="InterPro" id="IPR033249">
    <property type="entry name" value="CLE_plant"/>
</dbReference>
<evidence type="ECO:0000313" key="4">
    <source>
        <dbReference type="Proteomes" id="UP000027138"/>
    </source>
</evidence>
<keyword evidence="2" id="KW-1133">Transmembrane helix</keyword>
<feature type="compositionally biased region" description="Low complexity" evidence="1">
    <location>
        <begin position="81"/>
        <end position="90"/>
    </location>
</feature>
<evidence type="ECO:0000256" key="1">
    <source>
        <dbReference type="SAM" id="MobiDB-lite"/>
    </source>
</evidence>
<dbReference type="PANTHER" id="PTHR34545">
    <property type="entry name" value="CLAVATA3/ESR (CLE)-RELATED PROTEIN 22"/>
    <property type="match status" value="1"/>
</dbReference>
<organism evidence="3 4">
    <name type="scientific">Jatropha curcas</name>
    <name type="common">Barbados nut</name>
    <dbReference type="NCBI Taxonomy" id="180498"/>
    <lineage>
        <taxon>Eukaryota</taxon>
        <taxon>Viridiplantae</taxon>
        <taxon>Streptophyta</taxon>
        <taxon>Embryophyta</taxon>
        <taxon>Tracheophyta</taxon>
        <taxon>Spermatophyta</taxon>
        <taxon>Magnoliopsida</taxon>
        <taxon>eudicotyledons</taxon>
        <taxon>Gunneridae</taxon>
        <taxon>Pentapetalae</taxon>
        <taxon>rosids</taxon>
        <taxon>fabids</taxon>
        <taxon>Malpighiales</taxon>
        <taxon>Euphorbiaceae</taxon>
        <taxon>Crotonoideae</taxon>
        <taxon>Jatropheae</taxon>
        <taxon>Jatropha</taxon>
    </lineage>
</organism>
<dbReference type="AlphaFoldDB" id="A0A067KPJ4"/>
<keyword evidence="2" id="KW-0472">Membrane</keyword>
<gene>
    <name evidence="3" type="ORF">JCGZ_04710</name>
</gene>
<reference evidence="3 4" key="1">
    <citation type="journal article" date="2014" name="PLoS ONE">
        <title>Global Analysis of Gene Expression Profiles in Physic Nut (Jatropha curcas L.) Seedlings Exposed to Salt Stress.</title>
        <authorList>
            <person name="Zhang L."/>
            <person name="Zhang C."/>
            <person name="Wu P."/>
            <person name="Chen Y."/>
            <person name="Li M."/>
            <person name="Jiang H."/>
            <person name="Wu G."/>
        </authorList>
    </citation>
    <scope>NUCLEOTIDE SEQUENCE [LARGE SCALE GENOMIC DNA]</scope>
    <source>
        <strain evidence="4">cv. GZQX0401</strain>
        <tissue evidence="3">Young leaves</tissue>
    </source>
</reference>